<gene>
    <name evidence="1" type="ORF">FA95DRAFT_1614186</name>
</gene>
<accession>A0ACB8R092</accession>
<organism evidence="1 2">
    <name type="scientific">Auriscalpium vulgare</name>
    <dbReference type="NCBI Taxonomy" id="40419"/>
    <lineage>
        <taxon>Eukaryota</taxon>
        <taxon>Fungi</taxon>
        <taxon>Dikarya</taxon>
        <taxon>Basidiomycota</taxon>
        <taxon>Agaricomycotina</taxon>
        <taxon>Agaricomycetes</taxon>
        <taxon>Russulales</taxon>
        <taxon>Auriscalpiaceae</taxon>
        <taxon>Auriscalpium</taxon>
    </lineage>
</organism>
<evidence type="ECO:0000313" key="1">
    <source>
        <dbReference type="EMBL" id="KAI0037465.1"/>
    </source>
</evidence>
<dbReference type="Proteomes" id="UP000814033">
    <property type="component" value="Unassembled WGS sequence"/>
</dbReference>
<evidence type="ECO:0000313" key="2">
    <source>
        <dbReference type="Proteomes" id="UP000814033"/>
    </source>
</evidence>
<reference evidence="1" key="1">
    <citation type="submission" date="2021-02" db="EMBL/GenBank/DDBJ databases">
        <authorList>
            <consortium name="DOE Joint Genome Institute"/>
            <person name="Ahrendt S."/>
            <person name="Looney B.P."/>
            <person name="Miyauchi S."/>
            <person name="Morin E."/>
            <person name="Drula E."/>
            <person name="Courty P.E."/>
            <person name="Chicoki N."/>
            <person name="Fauchery L."/>
            <person name="Kohler A."/>
            <person name="Kuo A."/>
            <person name="Labutti K."/>
            <person name="Pangilinan J."/>
            <person name="Lipzen A."/>
            <person name="Riley R."/>
            <person name="Andreopoulos W."/>
            <person name="He G."/>
            <person name="Johnson J."/>
            <person name="Barry K.W."/>
            <person name="Grigoriev I.V."/>
            <person name="Nagy L."/>
            <person name="Hibbett D."/>
            <person name="Henrissat B."/>
            <person name="Matheny P.B."/>
            <person name="Labbe J."/>
            <person name="Martin F."/>
        </authorList>
    </citation>
    <scope>NUCLEOTIDE SEQUENCE</scope>
    <source>
        <strain evidence="1">FP105234-sp</strain>
    </source>
</reference>
<keyword evidence="2" id="KW-1185">Reference proteome</keyword>
<name>A0ACB8R092_9AGAM</name>
<comment type="caution">
    <text evidence="1">The sequence shown here is derived from an EMBL/GenBank/DDBJ whole genome shotgun (WGS) entry which is preliminary data.</text>
</comment>
<protein>
    <submittedName>
        <fullName evidence="1">Uncharacterized protein</fullName>
    </submittedName>
</protein>
<sequence length="86" mass="9138">MVANLRLKAPPPLAHPARGRSGRVWAPGAVAVGPAACKHLEKSRMVSSPLRRSSHVAYIPQEIQDGATPSRCVVAALKLSPSSWSF</sequence>
<proteinExistence type="predicted"/>
<dbReference type="EMBL" id="MU276936">
    <property type="protein sequence ID" value="KAI0037465.1"/>
    <property type="molecule type" value="Genomic_DNA"/>
</dbReference>
<reference evidence="1" key="2">
    <citation type="journal article" date="2022" name="New Phytol.">
        <title>Evolutionary transition to the ectomycorrhizal habit in the genomes of a hyperdiverse lineage of mushroom-forming fungi.</title>
        <authorList>
            <person name="Looney B."/>
            <person name="Miyauchi S."/>
            <person name="Morin E."/>
            <person name="Drula E."/>
            <person name="Courty P.E."/>
            <person name="Kohler A."/>
            <person name="Kuo A."/>
            <person name="LaButti K."/>
            <person name="Pangilinan J."/>
            <person name="Lipzen A."/>
            <person name="Riley R."/>
            <person name="Andreopoulos W."/>
            <person name="He G."/>
            <person name="Johnson J."/>
            <person name="Nolan M."/>
            <person name="Tritt A."/>
            <person name="Barry K.W."/>
            <person name="Grigoriev I.V."/>
            <person name="Nagy L.G."/>
            <person name="Hibbett D."/>
            <person name="Henrissat B."/>
            <person name="Matheny P.B."/>
            <person name="Labbe J."/>
            <person name="Martin F.M."/>
        </authorList>
    </citation>
    <scope>NUCLEOTIDE SEQUENCE</scope>
    <source>
        <strain evidence="1">FP105234-sp</strain>
    </source>
</reference>